<dbReference type="AlphaFoldDB" id="A0ABD3N066"/>
<gene>
    <name evidence="1" type="ORF">ACHAWO_011047</name>
</gene>
<dbReference type="Proteomes" id="UP001530400">
    <property type="component" value="Unassembled WGS sequence"/>
</dbReference>
<evidence type="ECO:0000313" key="1">
    <source>
        <dbReference type="EMBL" id="KAL3769534.1"/>
    </source>
</evidence>
<comment type="caution">
    <text evidence="1">The sequence shown here is derived from an EMBL/GenBank/DDBJ whole genome shotgun (WGS) entry which is preliminary data.</text>
</comment>
<name>A0ABD3N066_9STRA</name>
<keyword evidence="2" id="KW-1185">Reference proteome</keyword>
<reference evidence="1 2" key="1">
    <citation type="submission" date="2024-10" db="EMBL/GenBank/DDBJ databases">
        <title>Updated reference genomes for cyclostephanoid diatoms.</title>
        <authorList>
            <person name="Roberts W.R."/>
            <person name="Alverson A.J."/>
        </authorList>
    </citation>
    <scope>NUCLEOTIDE SEQUENCE [LARGE SCALE GENOMIC DNA]</scope>
    <source>
        <strain evidence="1 2">AJA010-31</strain>
    </source>
</reference>
<organism evidence="1 2">
    <name type="scientific">Cyclotella atomus</name>
    <dbReference type="NCBI Taxonomy" id="382360"/>
    <lineage>
        <taxon>Eukaryota</taxon>
        <taxon>Sar</taxon>
        <taxon>Stramenopiles</taxon>
        <taxon>Ochrophyta</taxon>
        <taxon>Bacillariophyta</taxon>
        <taxon>Coscinodiscophyceae</taxon>
        <taxon>Thalassiosirophycidae</taxon>
        <taxon>Stephanodiscales</taxon>
        <taxon>Stephanodiscaceae</taxon>
        <taxon>Cyclotella</taxon>
    </lineage>
</organism>
<evidence type="ECO:0000313" key="2">
    <source>
        <dbReference type="Proteomes" id="UP001530400"/>
    </source>
</evidence>
<sequence length="407" mass="45172">MSCDGDFNDGVYLGAEVAEKIWKEQGSSCSNIWGFEDSVDDYLDSKYPTDTSDWRKNSCHEGMEKGADQVVAKYEKQCLENSPDECYDLGQAAAQMIAFDYCPFSAQSDATAYGQPNYKASCRSVAYGVCEGAIYGYARDNGCSISTSKLNQLQDECEDQVDSMTGDAEERSVASTRKTPFPNVDFVKTSVALKDISNCFRKCESKFDENTSNMETCRSNCRAGNNRTGRDYKNSRNTGSYTDGVTKGKQEAEKIWRNNGSSCNYIWNFEDDVEDMLDQKYYADTRYNEGVEDGAEIIVEKYERQCLNSSPDECDDLGQAAAQIIAFDYCPFYAADEAEGTAYGQPNYKATCRDVAEGICEGAIYGYVRDNGCSITTSALNNLHDDCEDQIYSMTSGAAAKSNLRKN</sequence>
<protein>
    <submittedName>
        <fullName evidence="1">Uncharacterized protein</fullName>
    </submittedName>
</protein>
<accession>A0ABD3N066</accession>
<proteinExistence type="predicted"/>
<dbReference type="EMBL" id="JALLPJ020001330">
    <property type="protein sequence ID" value="KAL3769534.1"/>
    <property type="molecule type" value="Genomic_DNA"/>
</dbReference>